<dbReference type="EMBL" id="DNAA01000251">
    <property type="protein sequence ID" value="HBA09977.1"/>
    <property type="molecule type" value="Genomic_DNA"/>
</dbReference>
<comment type="function">
    <text evidence="5">Removes the pyruvyl group from chorismate, with concomitant aromatization of the ring, to provide 4-hydroxybenzoate (4HB) for the ubiquinone pathway.</text>
</comment>
<keyword evidence="3 5" id="KW-0456">Lyase</keyword>
<dbReference type="SUPFAM" id="SSF64288">
    <property type="entry name" value="Chorismate lyase-like"/>
    <property type="match status" value="1"/>
</dbReference>
<comment type="caution">
    <text evidence="6">The sequence shown here is derived from an EMBL/GenBank/DDBJ whole genome shotgun (WGS) entry which is preliminary data.</text>
</comment>
<comment type="similarity">
    <text evidence="5">Belongs to the UbiC family.</text>
</comment>
<dbReference type="GO" id="GO:0042866">
    <property type="term" value="P:pyruvate biosynthetic process"/>
    <property type="evidence" value="ECO:0007669"/>
    <property type="project" value="UniProtKB-UniRule"/>
</dbReference>
<evidence type="ECO:0000256" key="2">
    <source>
        <dbReference type="ARBA" id="ARBA00022688"/>
    </source>
</evidence>
<comment type="pathway">
    <text evidence="5">Cofactor biosynthesis; ubiquinone biosynthesis.</text>
</comment>
<organism evidence="6 7">
    <name type="scientific">Methylotenera mobilis</name>
    <dbReference type="NCBI Taxonomy" id="359408"/>
    <lineage>
        <taxon>Bacteria</taxon>
        <taxon>Pseudomonadati</taxon>
        <taxon>Pseudomonadota</taxon>
        <taxon>Betaproteobacteria</taxon>
        <taxon>Nitrosomonadales</taxon>
        <taxon>Methylophilaceae</taxon>
        <taxon>Methylotenera</taxon>
    </lineage>
</organism>
<dbReference type="EC" id="4.1.3.40" evidence="5"/>
<accession>A0A351RD56</accession>
<comment type="catalytic activity">
    <reaction evidence="5">
        <text>chorismate = 4-hydroxybenzoate + pyruvate</text>
        <dbReference type="Rhea" id="RHEA:16505"/>
        <dbReference type="ChEBI" id="CHEBI:15361"/>
        <dbReference type="ChEBI" id="CHEBI:17879"/>
        <dbReference type="ChEBI" id="CHEBI:29748"/>
        <dbReference type="EC" id="4.1.3.40"/>
    </reaction>
</comment>
<name>A0A351RD56_9PROT</name>
<keyword evidence="1 5" id="KW-0963">Cytoplasm</keyword>
<proteinExistence type="inferred from homology"/>
<evidence type="ECO:0000313" key="7">
    <source>
        <dbReference type="Proteomes" id="UP000264313"/>
    </source>
</evidence>
<dbReference type="PANTHER" id="PTHR38683:SF1">
    <property type="entry name" value="CHORISMATE PYRUVATE-LYASE"/>
    <property type="match status" value="1"/>
</dbReference>
<sequence length="182" mass="20804">MKTRKHNSQARYRWLAKPLLSHAYRTWLINNQSLTARLQQRYLDFYVAPLTVNFLKPIHDEAAPLNVSADKIVLVRDVLLYGGQRPVVFAHSILPRKSLRGVWHGLGKLGNKPLGATLFANPRVKRTTLSYKKLSPNHTLYHHAVKYLTTKPASLWARRSVFSLNCATIMVTEVFLPNILLP</sequence>
<keyword evidence="4 5" id="KW-0670">Pyruvate</keyword>
<keyword evidence="2 5" id="KW-0831">Ubiquinone biosynthesis</keyword>
<dbReference type="STRING" id="1132855.GCA_000384255_00023"/>
<dbReference type="PANTHER" id="PTHR38683">
    <property type="entry name" value="CHORISMATE PYRUVATE-LYASE"/>
    <property type="match status" value="1"/>
</dbReference>
<feature type="binding site" evidence="5">
    <location>
        <position position="114"/>
    </location>
    <ligand>
        <name>substrate</name>
    </ligand>
</feature>
<feature type="binding site" evidence="5">
    <location>
        <position position="76"/>
    </location>
    <ligand>
        <name>substrate</name>
    </ligand>
</feature>
<dbReference type="AlphaFoldDB" id="A0A351RD56"/>
<feature type="binding site" evidence="5">
    <location>
        <position position="173"/>
    </location>
    <ligand>
        <name>substrate</name>
    </ligand>
</feature>
<gene>
    <name evidence="5" type="primary">ubiC</name>
    <name evidence="6" type="ORF">DCW48_10840</name>
</gene>
<reference evidence="6 7" key="1">
    <citation type="journal article" date="2018" name="Nat. Biotechnol.">
        <title>A standardized bacterial taxonomy based on genome phylogeny substantially revises the tree of life.</title>
        <authorList>
            <person name="Parks D.H."/>
            <person name="Chuvochina M."/>
            <person name="Waite D.W."/>
            <person name="Rinke C."/>
            <person name="Skarshewski A."/>
            <person name="Chaumeil P.A."/>
            <person name="Hugenholtz P."/>
        </authorList>
    </citation>
    <scope>NUCLEOTIDE SEQUENCE [LARGE SCALE GENOMIC DNA]</scope>
    <source>
        <strain evidence="6">UBA9958</strain>
    </source>
</reference>
<dbReference type="InterPro" id="IPR028978">
    <property type="entry name" value="Chorismate_lyase_/UTRA_dom_sf"/>
</dbReference>
<comment type="caution">
    <text evidence="5">Lacks conserved residue(s) required for the propagation of feature annotation.</text>
</comment>
<dbReference type="UniPathway" id="UPA00232"/>
<evidence type="ECO:0000256" key="1">
    <source>
        <dbReference type="ARBA" id="ARBA00022490"/>
    </source>
</evidence>
<dbReference type="InterPro" id="IPR007440">
    <property type="entry name" value="Chorismate--pyruvate_lyase"/>
</dbReference>
<dbReference type="GO" id="GO:0008813">
    <property type="term" value="F:chorismate lyase activity"/>
    <property type="evidence" value="ECO:0007669"/>
    <property type="project" value="UniProtKB-UniRule"/>
</dbReference>
<dbReference type="Gene3D" id="3.40.1410.10">
    <property type="entry name" value="Chorismate lyase-like"/>
    <property type="match status" value="1"/>
</dbReference>
<dbReference type="HAMAP" id="MF_01632">
    <property type="entry name" value="UbiC"/>
    <property type="match status" value="1"/>
</dbReference>
<evidence type="ECO:0000313" key="6">
    <source>
        <dbReference type="EMBL" id="HBA09977.1"/>
    </source>
</evidence>
<dbReference type="Proteomes" id="UP000264313">
    <property type="component" value="Unassembled WGS sequence"/>
</dbReference>
<evidence type="ECO:0000256" key="4">
    <source>
        <dbReference type="ARBA" id="ARBA00023317"/>
    </source>
</evidence>
<protein>
    <recommendedName>
        <fullName evidence="5">Probable chorismate pyruvate-lyase</fullName>
        <shortName evidence="5">CL</shortName>
        <shortName evidence="5">CPL</shortName>
        <ecNumber evidence="5">4.1.3.40</ecNumber>
    </recommendedName>
</protein>
<evidence type="ECO:0000256" key="3">
    <source>
        <dbReference type="ARBA" id="ARBA00023239"/>
    </source>
</evidence>
<dbReference type="Pfam" id="PF04345">
    <property type="entry name" value="Chor_lyase"/>
    <property type="match status" value="1"/>
</dbReference>
<dbReference type="GO" id="GO:0006744">
    <property type="term" value="P:ubiquinone biosynthetic process"/>
    <property type="evidence" value="ECO:0007669"/>
    <property type="project" value="UniProtKB-UniRule"/>
</dbReference>
<evidence type="ECO:0000256" key="5">
    <source>
        <dbReference type="HAMAP-Rule" id="MF_01632"/>
    </source>
</evidence>
<comment type="subcellular location">
    <subcellularLocation>
        <location evidence="5">Cytoplasm</location>
    </subcellularLocation>
</comment>
<dbReference type="GO" id="GO:0005829">
    <property type="term" value="C:cytosol"/>
    <property type="evidence" value="ECO:0007669"/>
    <property type="project" value="TreeGrafter"/>
</dbReference>